<dbReference type="InterPro" id="IPR036388">
    <property type="entry name" value="WH-like_DNA-bd_sf"/>
</dbReference>
<evidence type="ECO:0000259" key="5">
    <source>
        <dbReference type="PROSITE" id="PS50931"/>
    </source>
</evidence>
<dbReference type="PRINTS" id="PR00039">
    <property type="entry name" value="HTHLYSR"/>
</dbReference>
<gene>
    <name evidence="6" type="ORF">PNO31109_01430</name>
</gene>
<dbReference type="PANTHER" id="PTHR30537:SF74">
    <property type="entry name" value="HTH-TYPE TRANSCRIPTIONAL REGULATOR TRPI"/>
    <property type="match status" value="1"/>
</dbReference>
<dbReference type="SUPFAM" id="SSF46785">
    <property type="entry name" value="Winged helix' DNA-binding domain"/>
    <property type="match status" value="1"/>
</dbReference>
<evidence type="ECO:0000256" key="2">
    <source>
        <dbReference type="ARBA" id="ARBA00023015"/>
    </source>
</evidence>
<dbReference type="RefSeq" id="WP_150554922.1">
    <property type="nucleotide sequence ID" value="NZ_CABPSC010000004.1"/>
</dbReference>
<dbReference type="InterPro" id="IPR036390">
    <property type="entry name" value="WH_DNA-bd_sf"/>
</dbReference>
<dbReference type="Proteomes" id="UP000367825">
    <property type="component" value="Unassembled WGS sequence"/>
</dbReference>
<dbReference type="Pfam" id="PF00126">
    <property type="entry name" value="HTH_1"/>
    <property type="match status" value="1"/>
</dbReference>
<dbReference type="GO" id="GO:0003700">
    <property type="term" value="F:DNA-binding transcription factor activity"/>
    <property type="evidence" value="ECO:0007669"/>
    <property type="project" value="InterPro"/>
</dbReference>
<dbReference type="SUPFAM" id="SSF53850">
    <property type="entry name" value="Periplasmic binding protein-like II"/>
    <property type="match status" value="1"/>
</dbReference>
<dbReference type="GO" id="GO:0043565">
    <property type="term" value="F:sequence-specific DNA binding"/>
    <property type="evidence" value="ECO:0007669"/>
    <property type="project" value="TreeGrafter"/>
</dbReference>
<keyword evidence="4" id="KW-0804">Transcription</keyword>
<organism evidence="6 7">
    <name type="scientific">Pandoraea nosoerga</name>
    <dbReference type="NCBI Taxonomy" id="2508296"/>
    <lineage>
        <taxon>Bacteria</taxon>
        <taxon>Pseudomonadati</taxon>
        <taxon>Pseudomonadota</taxon>
        <taxon>Betaproteobacteria</taxon>
        <taxon>Burkholderiales</taxon>
        <taxon>Burkholderiaceae</taxon>
        <taxon>Pandoraea</taxon>
    </lineage>
</organism>
<dbReference type="PROSITE" id="PS50931">
    <property type="entry name" value="HTH_LYSR"/>
    <property type="match status" value="1"/>
</dbReference>
<protein>
    <submittedName>
        <fullName evidence="6">Transcriptional regulator</fullName>
    </submittedName>
</protein>
<dbReference type="OrthoDB" id="9124618at2"/>
<dbReference type="Pfam" id="PF03466">
    <property type="entry name" value="LysR_substrate"/>
    <property type="match status" value="1"/>
</dbReference>
<evidence type="ECO:0000256" key="1">
    <source>
        <dbReference type="ARBA" id="ARBA00009437"/>
    </source>
</evidence>
<dbReference type="InterPro" id="IPR058163">
    <property type="entry name" value="LysR-type_TF_proteobact-type"/>
</dbReference>
<dbReference type="GO" id="GO:0006351">
    <property type="term" value="P:DNA-templated transcription"/>
    <property type="evidence" value="ECO:0007669"/>
    <property type="project" value="TreeGrafter"/>
</dbReference>
<name>A0A5E4TK16_9BURK</name>
<evidence type="ECO:0000256" key="3">
    <source>
        <dbReference type="ARBA" id="ARBA00023125"/>
    </source>
</evidence>
<keyword evidence="3" id="KW-0238">DNA-binding</keyword>
<reference evidence="6 7" key="1">
    <citation type="submission" date="2019-08" db="EMBL/GenBank/DDBJ databases">
        <authorList>
            <person name="Peeters C."/>
        </authorList>
    </citation>
    <scope>NUCLEOTIDE SEQUENCE [LARGE SCALE GENOMIC DNA]</scope>
    <source>
        <strain evidence="6 7">LMG 31109</strain>
    </source>
</reference>
<keyword evidence="2" id="KW-0805">Transcription regulation</keyword>
<keyword evidence="7" id="KW-1185">Reference proteome</keyword>
<dbReference type="CDD" id="cd08432">
    <property type="entry name" value="PBP2_GcdR_TrpI_HvrB_AmpR_like"/>
    <property type="match status" value="1"/>
</dbReference>
<dbReference type="Gene3D" id="3.40.190.10">
    <property type="entry name" value="Periplasmic binding protein-like II"/>
    <property type="match status" value="2"/>
</dbReference>
<evidence type="ECO:0000313" key="7">
    <source>
        <dbReference type="Proteomes" id="UP000367825"/>
    </source>
</evidence>
<dbReference type="InterPro" id="IPR000847">
    <property type="entry name" value="LysR_HTH_N"/>
</dbReference>
<sequence length="305" mass="32997">MPPRLPPLSALRLFEAAGRHQSFKRAAAELHLTPSAVSHGIVGLEQTLGVALFARSPQGLTLTPEGVDYLAYVTEAFSLLLTGTRRLPTPDASRAIALTCAPTLALRWLLPRLGEFLARMPNVDITVDTSRRQVGFPTDGFDFAIRLSRAPVASDRWHRLFGERFVPACSPAFLAEHGDADGRLDLRAATRIHVSSASEDWQGWIEGAAIEDFDARGGLSFDSIQMGLDAAMAGLGVVIARRPLADTYFESGALVPAHDIVTQAQSAYWLICADDIEPHPECVAFRDWLIEQAAASVPVETASGE</sequence>
<dbReference type="PANTHER" id="PTHR30537">
    <property type="entry name" value="HTH-TYPE TRANSCRIPTIONAL REGULATOR"/>
    <property type="match status" value="1"/>
</dbReference>
<evidence type="ECO:0000256" key="4">
    <source>
        <dbReference type="ARBA" id="ARBA00023163"/>
    </source>
</evidence>
<proteinExistence type="inferred from homology"/>
<dbReference type="InterPro" id="IPR005119">
    <property type="entry name" value="LysR_subst-bd"/>
</dbReference>
<evidence type="ECO:0000313" key="6">
    <source>
        <dbReference type="EMBL" id="VVD87602.1"/>
    </source>
</evidence>
<dbReference type="EMBL" id="CABPSC010000004">
    <property type="protein sequence ID" value="VVD87602.1"/>
    <property type="molecule type" value="Genomic_DNA"/>
</dbReference>
<dbReference type="AlphaFoldDB" id="A0A5E4TK16"/>
<feature type="domain" description="HTH lysR-type" evidence="5">
    <location>
        <begin position="6"/>
        <end position="63"/>
    </location>
</feature>
<dbReference type="Gene3D" id="1.10.10.10">
    <property type="entry name" value="Winged helix-like DNA-binding domain superfamily/Winged helix DNA-binding domain"/>
    <property type="match status" value="1"/>
</dbReference>
<accession>A0A5E4TK16</accession>
<comment type="similarity">
    <text evidence="1">Belongs to the LysR transcriptional regulatory family.</text>
</comment>